<gene>
    <name evidence="1" type="ORF">MBLL_03353</name>
</gene>
<name>A0A679K0E0_9HYPH</name>
<proteinExistence type="predicted"/>
<protein>
    <submittedName>
        <fullName evidence="1">Uncharacterized protein</fullName>
    </submittedName>
</protein>
<dbReference type="EMBL" id="LR743511">
    <property type="protein sequence ID" value="CAA2144234.1"/>
    <property type="molecule type" value="Genomic_DNA"/>
</dbReference>
<organism evidence="1">
    <name type="scientific">Methylobacterium bullatum</name>
    <dbReference type="NCBI Taxonomy" id="570505"/>
    <lineage>
        <taxon>Bacteria</taxon>
        <taxon>Pseudomonadati</taxon>
        <taxon>Pseudomonadota</taxon>
        <taxon>Alphaproteobacteria</taxon>
        <taxon>Hyphomicrobiales</taxon>
        <taxon>Methylobacteriaceae</taxon>
        <taxon>Methylobacterium</taxon>
    </lineage>
</organism>
<dbReference type="AlphaFoldDB" id="A0A679K0E0"/>
<dbReference type="RefSeq" id="WP_339162500.1">
    <property type="nucleotide sequence ID" value="NZ_LR743511.1"/>
</dbReference>
<accession>A0A679K0E0</accession>
<reference evidence="1" key="1">
    <citation type="submission" date="2019-12" db="EMBL/GenBank/DDBJ databases">
        <authorList>
            <person name="Cremers G."/>
        </authorList>
    </citation>
    <scope>NUCLEOTIDE SEQUENCE</scope>
    <source>
        <strain evidence="1">Mbul2</strain>
    </source>
</reference>
<evidence type="ECO:0000313" key="1">
    <source>
        <dbReference type="EMBL" id="CAA2144234.1"/>
    </source>
</evidence>
<sequence length="151" mass="16657">MAVHQRVLPTHFALFSDLDAVDLFHLQNTIKGTPEIDAVFLLTFREGGTLRKALVTMEAKRNEPILPDQIKSQIAYMAKQCRVRPGLSDVEFIVPVAAATRKPSRRLGIFEMRHVSVADGVAAHDARAAHTLPLVISKVVGYDFFPPVSGI</sequence>